<dbReference type="OrthoDB" id="2738199at2759"/>
<protein>
    <recommendedName>
        <fullName evidence="3">F-box domain-containing protein</fullName>
    </recommendedName>
</protein>
<reference evidence="1 2" key="1">
    <citation type="submission" date="2016-10" db="EMBL/GenBank/DDBJ databases">
        <title>Genome sequence of the basidiomycete white-rot fungus Trametes pubescens.</title>
        <authorList>
            <person name="Makela M.R."/>
            <person name="Granchi Z."/>
            <person name="Peng M."/>
            <person name="De Vries R.P."/>
            <person name="Grigoriev I."/>
            <person name="Riley R."/>
            <person name="Hilden K."/>
        </authorList>
    </citation>
    <scope>NUCLEOTIDE SEQUENCE [LARGE SCALE GENOMIC DNA]</scope>
    <source>
        <strain evidence="1 2">FBCC735</strain>
    </source>
</reference>
<dbReference type="Proteomes" id="UP000184267">
    <property type="component" value="Unassembled WGS sequence"/>
</dbReference>
<evidence type="ECO:0000313" key="2">
    <source>
        <dbReference type="Proteomes" id="UP000184267"/>
    </source>
</evidence>
<evidence type="ECO:0000313" key="1">
    <source>
        <dbReference type="EMBL" id="OJT15758.1"/>
    </source>
</evidence>
<dbReference type="SUPFAM" id="SSF52047">
    <property type="entry name" value="RNI-like"/>
    <property type="match status" value="1"/>
</dbReference>
<sequence length="384" mass="43502">MPYLEHLQIETDLYYPNPNKRIRDPDPYTYIMHASRFPVLRSLVVRDVYINMDMSLCRNLCFLHLGHGQKVARSLPLADFLYSLQSCVELKRLWVDRYIDISTPLGPRPPLLLQRLKQLTHIRFSDEPRVVSAILSQLVIPPHVDVATIAYAGALPYLAFQAMLPDDTDKLQIMRGATEISICDVEGRGRGTSAIIPGPNIAVAFRRELFPDNGFDLKRDHDGVLLAAMIGFLDVYKRSPVRTLKVVGNLRYTHPAHWATAFNCFPSLEVLEVEDTQPTPSPALYALFQALQATSGQNQQISACPRLRRFCFAGNIYSGHPLEMVYQCFSKRHDPESGTQPLRELVLQVNLDPDTEWRPALGSIYYKKLRSVVRTVDLCIVAPS</sequence>
<dbReference type="EMBL" id="MNAD01000136">
    <property type="protein sequence ID" value="OJT15758.1"/>
    <property type="molecule type" value="Genomic_DNA"/>
</dbReference>
<dbReference type="AlphaFoldDB" id="A0A1M2W7D0"/>
<accession>A0A1M2W7D0</accession>
<dbReference type="OMA" id="REMPYLE"/>
<dbReference type="InterPro" id="IPR032675">
    <property type="entry name" value="LRR_dom_sf"/>
</dbReference>
<proteinExistence type="predicted"/>
<dbReference type="Gene3D" id="3.80.10.10">
    <property type="entry name" value="Ribonuclease Inhibitor"/>
    <property type="match status" value="1"/>
</dbReference>
<gene>
    <name evidence="1" type="ORF">TRAPUB_4306</name>
</gene>
<keyword evidence="2" id="KW-1185">Reference proteome</keyword>
<organism evidence="1 2">
    <name type="scientific">Trametes pubescens</name>
    <name type="common">White-rot fungus</name>
    <dbReference type="NCBI Taxonomy" id="154538"/>
    <lineage>
        <taxon>Eukaryota</taxon>
        <taxon>Fungi</taxon>
        <taxon>Dikarya</taxon>
        <taxon>Basidiomycota</taxon>
        <taxon>Agaricomycotina</taxon>
        <taxon>Agaricomycetes</taxon>
        <taxon>Polyporales</taxon>
        <taxon>Polyporaceae</taxon>
        <taxon>Trametes</taxon>
    </lineage>
</organism>
<comment type="caution">
    <text evidence="1">The sequence shown here is derived from an EMBL/GenBank/DDBJ whole genome shotgun (WGS) entry which is preliminary data.</text>
</comment>
<evidence type="ECO:0008006" key="3">
    <source>
        <dbReference type="Google" id="ProtNLM"/>
    </source>
</evidence>
<name>A0A1M2W7D0_TRAPU</name>